<gene>
    <name evidence="2" type="ORF">Q4610_18735</name>
</gene>
<dbReference type="Proteomes" id="UP001176471">
    <property type="component" value="Unassembled WGS sequence"/>
</dbReference>
<dbReference type="EMBL" id="JAUQOM010000015">
    <property type="protein sequence ID" value="MDO7837084.1"/>
    <property type="molecule type" value="Genomic_DNA"/>
</dbReference>
<keyword evidence="1" id="KW-0812">Transmembrane</keyword>
<reference evidence="2" key="1">
    <citation type="submission" date="2023-07" db="EMBL/GenBank/DDBJ databases">
        <title>Bacterial whole genome sequence for Sphingobium sp. HBC34.</title>
        <authorList>
            <person name="Le V."/>
            <person name="Ko S.-R."/>
            <person name="Ahn C.-Y."/>
            <person name="Oh H.-M."/>
        </authorList>
    </citation>
    <scope>NUCLEOTIDE SEQUENCE</scope>
    <source>
        <strain evidence="2">HBC34</strain>
    </source>
</reference>
<comment type="caution">
    <text evidence="2">The sequence shown here is derived from an EMBL/GenBank/DDBJ whole genome shotgun (WGS) entry which is preliminary data.</text>
</comment>
<protein>
    <submittedName>
        <fullName evidence="2">Uncharacterized protein</fullName>
    </submittedName>
</protein>
<proteinExistence type="predicted"/>
<evidence type="ECO:0000256" key="1">
    <source>
        <dbReference type="SAM" id="Phobius"/>
    </source>
</evidence>
<keyword evidence="1" id="KW-0472">Membrane</keyword>
<sequence length="290" mass="32003">MSLLPTLGVAKLKWLRQTFKIVVEVSSILTILSFIFSSTLLFLTLQLNNIRFSDVVTVDDIVIAGVNFAARSTWIFSLTLPLTFLIARYFSGAIHMTLRRMKPWSWRTTLTNVGHYLVFSFLVCIVFSLVILGIVGSFSGVSIVAAAAPSGDGVALIVGAMIIGWLYAALVMAAYLGGGPFSAPVSAELTIGNEEQLLPRVPSRWFDPVHLLKVTLIYCFVLSIISGFSERAWFFRQPRDLDLITLQQPDVGALCGKHVRRIIWIGTSSVVLQCGRRRVLVKGLENVIVI</sequence>
<feature type="transmembrane region" description="Helical" evidence="1">
    <location>
        <begin position="74"/>
        <end position="95"/>
    </location>
</feature>
<evidence type="ECO:0000313" key="2">
    <source>
        <dbReference type="EMBL" id="MDO7837084.1"/>
    </source>
</evidence>
<dbReference type="RefSeq" id="WP_304537391.1">
    <property type="nucleotide sequence ID" value="NZ_JAUQOM010000015.1"/>
</dbReference>
<accession>A0ABT8ZSX4</accession>
<keyword evidence="1" id="KW-1133">Transmembrane helix</keyword>
<feature type="transmembrane region" description="Helical" evidence="1">
    <location>
        <begin position="21"/>
        <end position="43"/>
    </location>
</feature>
<name>A0ABT8ZSX4_9SPHN</name>
<keyword evidence="3" id="KW-1185">Reference proteome</keyword>
<evidence type="ECO:0000313" key="3">
    <source>
        <dbReference type="Proteomes" id="UP001176471"/>
    </source>
</evidence>
<feature type="transmembrane region" description="Helical" evidence="1">
    <location>
        <begin position="154"/>
        <end position="176"/>
    </location>
</feature>
<feature type="transmembrane region" description="Helical" evidence="1">
    <location>
        <begin position="116"/>
        <end position="148"/>
    </location>
</feature>
<organism evidence="2 3">
    <name type="scientific">Sphingobium cyanobacteriorum</name>
    <dbReference type="NCBI Taxonomy" id="3063954"/>
    <lineage>
        <taxon>Bacteria</taxon>
        <taxon>Pseudomonadati</taxon>
        <taxon>Pseudomonadota</taxon>
        <taxon>Alphaproteobacteria</taxon>
        <taxon>Sphingomonadales</taxon>
        <taxon>Sphingomonadaceae</taxon>
        <taxon>Sphingobium</taxon>
    </lineage>
</organism>